<dbReference type="GO" id="GO:0006508">
    <property type="term" value="P:proteolysis"/>
    <property type="evidence" value="ECO:0007669"/>
    <property type="project" value="UniProtKB-KW"/>
</dbReference>
<dbReference type="SUPFAM" id="SSF55486">
    <property type="entry name" value="Metalloproteases ('zincins'), catalytic domain"/>
    <property type="match status" value="1"/>
</dbReference>
<evidence type="ECO:0000259" key="9">
    <source>
        <dbReference type="SMART" id="SM01351"/>
    </source>
</evidence>
<evidence type="ECO:0000256" key="8">
    <source>
        <dbReference type="SAM" id="SignalP"/>
    </source>
</evidence>
<dbReference type="InterPro" id="IPR029463">
    <property type="entry name" value="Lys_MEP"/>
</dbReference>
<keyword evidence="7" id="KW-0482">Metalloprotease</keyword>
<accession>A0A7X1PMY2</accession>
<evidence type="ECO:0000256" key="4">
    <source>
        <dbReference type="ARBA" id="ARBA00022723"/>
    </source>
</evidence>
<dbReference type="RefSeq" id="WP_152898432.1">
    <property type="nucleotide sequence ID" value="NZ_WHUV01000003.1"/>
</dbReference>
<dbReference type="PANTHER" id="PTHR37016">
    <property type="match status" value="1"/>
</dbReference>
<dbReference type="AlphaFoldDB" id="A0A7X1PMY2"/>
<feature type="chain" id="PRO_5031163091" evidence="8">
    <location>
        <begin position="37"/>
        <end position="222"/>
    </location>
</feature>
<organism evidence="10 11">
    <name type="scientific">Pseudomonas piscis</name>
    <dbReference type="NCBI Taxonomy" id="2614538"/>
    <lineage>
        <taxon>Bacteria</taxon>
        <taxon>Pseudomonadati</taxon>
        <taxon>Pseudomonadota</taxon>
        <taxon>Gammaproteobacteria</taxon>
        <taxon>Pseudomonadales</taxon>
        <taxon>Pseudomonadaceae</taxon>
        <taxon>Pseudomonas</taxon>
    </lineage>
</organism>
<comment type="caution">
    <text evidence="10">The sequence shown here is derived from an EMBL/GenBank/DDBJ whole genome shotgun (WGS) entry which is preliminary data.</text>
</comment>
<evidence type="ECO:0000256" key="7">
    <source>
        <dbReference type="ARBA" id="ARBA00023049"/>
    </source>
</evidence>
<keyword evidence="8" id="KW-0732">Signal</keyword>
<dbReference type="Proteomes" id="UP000486534">
    <property type="component" value="Unassembled WGS sequence"/>
</dbReference>
<evidence type="ECO:0000313" key="10">
    <source>
        <dbReference type="EMBL" id="MQA55196.1"/>
    </source>
</evidence>
<evidence type="ECO:0000256" key="1">
    <source>
        <dbReference type="ARBA" id="ARBA00001947"/>
    </source>
</evidence>
<evidence type="ECO:0000256" key="6">
    <source>
        <dbReference type="ARBA" id="ARBA00022833"/>
    </source>
</evidence>
<dbReference type="Pfam" id="PF14521">
    <property type="entry name" value="Aspzincin_M35"/>
    <property type="match status" value="1"/>
</dbReference>
<keyword evidence="4" id="KW-0479">Metal-binding</keyword>
<dbReference type="InterPro" id="IPR050414">
    <property type="entry name" value="Fungal_M35_metalloproteases"/>
</dbReference>
<gene>
    <name evidence="10" type="ORF">GDH07_17920</name>
</gene>
<feature type="signal peptide" evidence="8">
    <location>
        <begin position="1"/>
        <end position="36"/>
    </location>
</feature>
<keyword evidence="3" id="KW-0645">Protease</keyword>
<feature type="domain" description="Lysine-specific metallo-endopeptidase" evidence="9">
    <location>
        <begin position="70"/>
        <end position="218"/>
    </location>
</feature>
<sequence>MDIRSLVYSSRPRLAYRLWRLLLWLGLSAAAQSALAINVAFDASCSTQADRTAVSNAVAVATTWSNDAYNRVNNNEAVFRRNGDPVYQTWFGVFSQDRYQRVRAVLDGVRFKLNSGNTLTARCRTNPVDPCDSADVIAATYVNARGDIEAWFCTAFFALPPRVGFDTQAGSVVHELTHSIGHTADIPGGYGPVGARDLATDHPGQAVENADNYEYYEEQMYD</sequence>
<dbReference type="Gene3D" id="3.40.390.10">
    <property type="entry name" value="Collagenase (Catalytic Domain)"/>
    <property type="match status" value="1"/>
</dbReference>
<evidence type="ECO:0000256" key="3">
    <source>
        <dbReference type="ARBA" id="ARBA00022670"/>
    </source>
</evidence>
<dbReference type="SMART" id="SM01351">
    <property type="entry name" value="Aspzincin_M35"/>
    <property type="match status" value="1"/>
</dbReference>
<evidence type="ECO:0000256" key="5">
    <source>
        <dbReference type="ARBA" id="ARBA00022801"/>
    </source>
</evidence>
<dbReference type="EMBL" id="WHUV01000003">
    <property type="protein sequence ID" value="MQA55196.1"/>
    <property type="molecule type" value="Genomic_DNA"/>
</dbReference>
<dbReference type="GO" id="GO:0046872">
    <property type="term" value="F:metal ion binding"/>
    <property type="evidence" value="ECO:0007669"/>
    <property type="project" value="UniProtKB-KW"/>
</dbReference>
<dbReference type="InterPro" id="IPR024079">
    <property type="entry name" value="MetalloPept_cat_dom_sf"/>
</dbReference>
<proteinExistence type="inferred from homology"/>
<reference evidence="10 11" key="1">
    <citation type="submission" date="2019-10" db="EMBL/GenBank/DDBJ databases">
        <title>Pseudomonas dajingensis sp. nov., isolated from the profound head ulcers of farmed Murray cod (Maccullochella peelii peelii).</title>
        <authorList>
            <person name="Liu Y."/>
        </authorList>
    </citation>
    <scope>NUCLEOTIDE SEQUENCE [LARGE SCALE GENOMIC DNA]</scope>
    <source>
        <strain evidence="10 11">MC042</strain>
    </source>
</reference>
<protein>
    <submittedName>
        <fullName evidence="10">Peptidase</fullName>
    </submittedName>
</protein>
<dbReference type="PANTHER" id="PTHR37016:SF3">
    <property type="entry name" value="NEUTRAL PROTEASE 2-RELATED"/>
    <property type="match status" value="1"/>
</dbReference>
<dbReference type="GO" id="GO:0004222">
    <property type="term" value="F:metalloendopeptidase activity"/>
    <property type="evidence" value="ECO:0007669"/>
    <property type="project" value="InterPro"/>
</dbReference>
<keyword evidence="5" id="KW-0378">Hydrolase</keyword>
<keyword evidence="6" id="KW-0862">Zinc</keyword>
<name>A0A7X1PMY2_9PSED</name>
<evidence type="ECO:0000313" key="11">
    <source>
        <dbReference type="Proteomes" id="UP000486534"/>
    </source>
</evidence>
<comment type="cofactor">
    <cofactor evidence="1">
        <name>Zn(2+)</name>
        <dbReference type="ChEBI" id="CHEBI:29105"/>
    </cofactor>
</comment>
<evidence type="ECO:0000256" key="2">
    <source>
        <dbReference type="ARBA" id="ARBA00010279"/>
    </source>
</evidence>
<comment type="similarity">
    <text evidence="2">Belongs to the peptidase M35 family.</text>
</comment>